<proteinExistence type="predicted"/>
<dbReference type="Gene3D" id="2.40.160.50">
    <property type="entry name" value="membrane protein fhac: a member of the omp85/tpsb transporter family"/>
    <property type="match status" value="1"/>
</dbReference>
<dbReference type="RefSeq" id="WP_193910806.1">
    <property type="nucleotide sequence ID" value="NZ_PRDL01000001.1"/>
</dbReference>
<dbReference type="EMBL" id="PRDL01000001">
    <property type="protein sequence ID" value="MBE8718329.1"/>
    <property type="molecule type" value="Genomic_DNA"/>
</dbReference>
<keyword evidence="3" id="KW-1185">Reference proteome</keyword>
<comment type="caution">
    <text evidence="2">The sequence shown here is derived from an EMBL/GenBank/DDBJ whole genome shotgun (WGS) entry which is preliminary data.</text>
</comment>
<evidence type="ECO:0000256" key="1">
    <source>
        <dbReference type="SAM" id="SignalP"/>
    </source>
</evidence>
<evidence type="ECO:0000313" key="2">
    <source>
        <dbReference type="EMBL" id="MBE8718329.1"/>
    </source>
</evidence>
<dbReference type="Proteomes" id="UP000652567">
    <property type="component" value="Unassembled WGS sequence"/>
</dbReference>
<keyword evidence="1" id="KW-0732">Signal</keyword>
<feature type="signal peptide" evidence="1">
    <location>
        <begin position="1"/>
        <end position="22"/>
    </location>
</feature>
<sequence>MINALRNGLCIACALWTFKATAQETAEPTTPPNDGCTYLDQRVILAERPKAGAKRDTRDPFAGHEGKTIRNIVLKTIDVFDEENPEENNRLYRFVNSLHINTLPNVIKSQLLFKEGDSLRVDSVHETERILRTRSYLTNAYIQPAAICDNEIDVLVVTQDAWSLEPEVSFKRKAGESESGFGISDDNIFGTGNSAKIEYEQLADRNSIGYSFRNPHFLNKPYSIQVSYADTSDGRNTLFSFSRPFYSLNTPWSAGVLAQDITEVNPIRSGGKIINEFRHQIVKQEIYAGLATRIHSDFTDRWYVGITKEEDSFYATEKTEQGIPEYRKAVYPWIGYEYIRNEFGVYRNVNQINRTEDIPLGINADFRLGYGGTALDGADEMIRYMGEISNARDVRGRHVLEMGAHVDGRYGLKSNFKDSTIIGGKVAYNYFLDEKNRWYASLNVAAGQNLEQYEQLTGGDTTGLRGYPTDYQRGNKRYVVSIERRYFSDVHLFNLVRMGGVIFVDGGRVWGDNDGISNPFLANVGFGLRLSSSKVRVGNVIHINVATPLVEREGISDLQLLVHAQQSF</sequence>
<organism evidence="2 3">
    <name type="scientific">Cellvibrio polysaccharolyticus</name>
    <dbReference type="NCBI Taxonomy" id="2082724"/>
    <lineage>
        <taxon>Bacteria</taxon>
        <taxon>Pseudomonadati</taxon>
        <taxon>Pseudomonadota</taxon>
        <taxon>Gammaproteobacteria</taxon>
        <taxon>Cellvibrionales</taxon>
        <taxon>Cellvibrionaceae</taxon>
        <taxon>Cellvibrio</taxon>
    </lineage>
</organism>
<feature type="chain" id="PRO_5038103432" description="Bacterial surface antigen (D15) domain-containing protein" evidence="1">
    <location>
        <begin position="23"/>
        <end position="568"/>
    </location>
</feature>
<reference evidence="2" key="1">
    <citation type="submission" date="2018-07" db="EMBL/GenBank/DDBJ databases">
        <title>Genome assembly of strain Ka43.</title>
        <authorList>
            <person name="Kukolya J."/>
            <person name="Nagy I."/>
            <person name="Horvath B."/>
            <person name="Toth A."/>
        </authorList>
    </citation>
    <scope>NUCLEOTIDE SEQUENCE</scope>
    <source>
        <strain evidence="2">KB43</strain>
    </source>
</reference>
<evidence type="ECO:0008006" key="4">
    <source>
        <dbReference type="Google" id="ProtNLM"/>
    </source>
</evidence>
<protein>
    <recommendedName>
        <fullName evidence="4">Bacterial surface antigen (D15) domain-containing protein</fullName>
    </recommendedName>
</protein>
<accession>A0A928V8A0</accession>
<gene>
    <name evidence="2" type="ORF">C4F51_14130</name>
</gene>
<name>A0A928V8A0_9GAMM</name>
<dbReference type="AlphaFoldDB" id="A0A928V8A0"/>
<evidence type="ECO:0000313" key="3">
    <source>
        <dbReference type="Proteomes" id="UP000652567"/>
    </source>
</evidence>